<keyword evidence="1" id="KW-0812">Transmembrane</keyword>
<comment type="caution">
    <text evidence="2">The sequence shown here is derived from an EMBL/GenBank/DDBJ whole genome shotgun (WGS) entry which is preliminary data.</text>
</comment>
<organism evidence="2 3">
    <name type="scientific">Rubneribacter badeniensis</name>
    <dbReference type="NCBI Taxonomy" id="2070688"/>
    <lineage>
        <taxon>Bacteria</taxon>
        <taxon>Bacillati</taxon>
        <taxon>Actinomycetota</taxon>
        <taxon>Coriobacteriia</taxon>
        <taxon>Eggerthellales</taxon>
        <taxon>Eggerthellaceae</taxon>
        <taxon>Rubneribacter</taxon>
    </lineage>
</organism>
<evidence type="ECO:0000313" key="2">
    <source>
        <dbReference type="EMBL" id="PNV66505.1"/>
    </source>
</evidence>
<accession>A0A2K2U856</accession>
<sequence length="71" mass="7813">MCEVAWHALAAAIALAPVIAALLALRWLMDLRSQGKEQIRLIEEQNELLRSLAGACGSTTGSEDERDQNHR</sequence>
<evidence type="ECO:0000256" key="1">
    <source>
        <dbReference type="SAM" id="Phobius"/>
    </source>
</evidence>
<keyword evidence="1" id="KW-0472">Membrane</keyword>
<dbReference type="Proteomes" id="UP000236488">
    <property type="component" value="Unassembled WGS sequence"/>
</dbReference>
<name>A0A2K2U856_9ACTN</name>
<dbReference type="EMBL" id="PPEL01000002">
    <property type="protein sequence ID" value="PNV66505.1"/>
    <property type="molecule type" value="Genomic_DNA"/>
</dbReference>
<gene>
    <name evidence="2" type="ORF">C2L80_00990</name>
</gene>
<dbReference type="AlphaFoldDB" id="A0A2K2U856"/>
<evidence type="ECO:0000313" key="3">
    <source>
        <dbReference type="Proteomes" id="UP000236488"/>
    </source>
</evidence>
<keyword evidence="1" id="KW-1133">Transmembrane helix</keyword>
<protein>
    <submittedName>
        <fullName evidence="2">Uncharacterized protein</fullName>
    </submittedName>
</protein>
<reference evidence="2 3" key="1">
    <citation type="journal article" date="2018" name="Int. J. Syst. Evol. Microbiol.">
        <title>Rubneribacter badeniensis gen. nov., sp. nov. and Enteroscipio rubneri gen. nov., sp. nov., new members of the Eggerthellaceae isolated from human faeces.</title>
        <authorList>
            <person name="Danylec N."/>
            <person name="Gobl A."/>
            <person name="Stoll D.A."/>
            <person name="Hetzer B."/>
            <person name="Kulling S.E."/>
            <person name="Huch M."/>
        </authorList>
    </citation>
    <scope>NUCLEOTIDE SEQUENCE [LARGE SCALE GENOMIC DNA]</scope>
    <source>
        <strain evidence="2 3">ResAG-85</strain>
    </source>
</reference>
<proteinExistence type="predicted"/>
<feature type="transmembrane region" description="Helical" evidence="1">
    <location>
        <begin position="6"/>
        <end position="28"/>
    </location>
</feature>
<keyword evidence="3" id="KW-1185">Reference proteome</keyword>
<dbReference type="RefSeq" id="WP_087196141.1">
    <property type="nucleotide sequence ID" value="NZ_DBEYRC010000169.1"/>
</dbReference>